<keyword evidence="1" id="KW-0732">Signal</keyword>
<comment type="caution">
    <text evidence="2">The sequence shown here is derived from an EMBL/GenBank/DDBJ whole genome shotgun (WGS) entry which is preliminary data.</text>
</comment>
<evidence type="ECO:0000313" key="2">
    <source>
        <dbReference type="EMBL" id="GAA2665407.1"/>
    </source>
</evidence>
<organism evidence="2 3">
    <name type="scientific">Streptomyces vastus</name>
    <dbReference type="NCBI Taxonomy" id="285451"/>
    <lineage>
        <taxon>Bacteria</taxon>
        <taxon>Bacillati</taxon>
        <taxon>Actinomycetota</taxon>
        <taxon>Actinomycetes</taxon>
        <taxon>Kitasatosporales</taxon>
        <taxon>Streptomycetaceae</taxon>
        <taxon>Streptomyces</taxon>
    </lineage>
</organism>
<evidence type="ECO:0000256" key="1">
    <source>
        <dbReference type="SAM" id="SignalP"/>
    </source>
</evidence>
<accession>A0ABN3S112</accession>
<feature type="chain" id="PRO_5047277531" description="Lipoprotein" evidence="1">
    <location>
        <begin position="27"/>
        <end position="174"/>
    </location>
</feature>
<dbReference type="Proteomes" id="UP001500151">
    <property type="component" value="Unassembled WGS sequence"/>
</dbReference>
<name>A0ABN3S112_9ACTN</name>
<keyword evidence="3" id="KW-1185">Reference proteome</keyword>
<dbReference type="RefSeq" id="WP_344397473.1">
    <property type="nucleotide sequence ID" value="NZ_BAAASJ010000125.1"/>
</dbReference>
<protein>
    <recommendedName>
        <fullName evidence="4">Lipoprotein</fullName>
    </recommendedName>
</protein>
<evidence type="ECO:0000313" key="3">
    <source>
        <dbReference type="Proteomes" id="UP001500151"/>
    </source>
</evidence>
<dbReference type="EMBL" id="BAAASJ010000125">
    <property type="protein sequence ID" value="GAA2665407.1"/>
    <property type="molecule type" value="Genomic_DNA"/>
</dbReference>
<feature type="signal peptide" evidence="1">
    <location>
        <begin position="1"/>
        <end position="26"/>
    </location>
</feature>
<reference evidence="2 3" key="1">
    <citation type="journal article" date="2019" name="Int. J. Syst. Evol. Microbiol.">
        <title>The Global Catalogue of Microorganisms (GCM) 10K type strain sequencing project: providing services to taxonomists for standard genome sequencing and annotation.</title>
        <authorList>
            <consortium name="The Broad Institute Genomics Platform"/>
            <consortium name="The Broad Institute Genome Sequencing Center for Infectious Disease"/>
            <person name="Wu L."/>
            <person name="Ma J."/>
        </authorList>
    </citation>
    <scope>NUCLEOTIDE SEQUENCE [LARGE SCALE GENOMIC DNA]</scope>
    <source>
        <strain evidence="2 3">JCM 4524</strain>
    </source>
</reference>
<sequence length="174" mass="17399">MRAICVASAALLGAGALALAAPAAVAATGGERGTASFGFDVSPTTVAAGGEVTLNVWGCATEAKVFSSAFDPVVIPKGQHSATATVGWQAEPGTVKVTFQCEGEYGNKDLTIEAGQQSGRGQSHMHAQKGVKAGAGGTIAGFDPGDIGLGLALVMGSVGAAYHWSHRRTAEEDN</sequence>
<evidence type="ECO:0008006" key="4">
    <source>
        <dbReference type="Google" id="ProtNLM"/>
    </source>
</evidence>
<gene>
    <name evidence="2" type="ORF">GCM10010307_88010</name>
</gene>
<proteinExistence type="predicted"/>